<name>A0ABS1DAB8_9PROT</name>
<dbReference type="RefSeq" id="WP_200339128.1">
    <property type="nucleotide sequence ID" value="NZ_NRRL01000003.1"/>
</dbReference>
<keyword evidence="2" id="KW-1185">Reference proteome</keyword>
<comment type="caution">
    <text evidence="1">The sequence shown here is derived from an EMBL/GenBank/DDBJ whole genome shotgun (WGS) entry which is preliminary data.</text>
</comment>
<proteinExistence type="predicted"/>
<evidence type="ECO:0000313" key="2">
    <source>
        <dbReference type="Proteomes" id="UP001296873"/>
    </source>
</evidence>
<reference evidence="1 2" key="1">
    <citation type="journal article" date="2020" name="Microorganisms">
        <title>Osmotic Adaptation and Compatible Solute Biosynthesis of Phototrophic Bacteria as Revealed from Genome Analyses.</title>
        <authorList>
            <person name="Imhoff J.F."/>
            <person name="Rahn T."/>
            <person name="Kunzel S."/>
            <person name="Keller A."/>
            <person name="Neulinger S.C."/>
        </authorList>
    </citation>
    <scope>NUCLEOTIDE SEQUENCE [LARGE SCALE GENOMIC DNA]</scope>
    <source>
        <strain evidence="1 2">DSM 9895</strain>
    </source>
</reference>
<sequence>MADLFEETSQAFPDLLLLTISRDGVYLCENGCDPGPWVEQTAAVLAGQLRTRRLSTAPADALARHVWNDLTSLCNVADFNVTQFDMDGHRHAIAVVQMALTQIPATMIERMTQWYGLGQLGLHPAGVTRWQSESKTVAAFYNAHEIGQVVSLGTGLISIEGERSGHERLLDEMRADLFGLLFIAREGGDWATLLDDVARYRDTAAVLQEDLKHWTRPALDALRAELTDTPDLADGADVVTMMRHADRIARAHLPGLEPLRGLHRVLLSLYNAEPYPEVYTETAALVCRLARGYSAARLTGLMAFDPARQDVLDAARRHFETLIRKASPIRQAA</sequence>
<dbReference type="Proteomes" id="UP001296873">
    <property type="component" value="Unassembled WGS sequence"/>
</dbReference>
<gene>
    <name evidence="1" type="ORF">CKO28_03280</name>
</gene>
<accession>A0ABS1DAB8</accession>
<protein>
    <submittedName>
        <fullName evidence="1">Uncharacterized protein</fullName>
    </submittedName>
</protein>
<dbReference type="EMBL" id="NRRL01000003">
    <property type="protein sequence ID" value="MBK1667067.1"/>
    <property type="molecule type" value="Genomic_DNA"/>
</dbReference>
<evidence type="ECO:0000313" key="1">
    <source>
        <dbReference type="EMBL" id="MBK1667067.1"/>
    </source>
</evidence>
<organism evidence="1 2">
    <name type="scientific">Rhodovibrio sodomensis</name>
    <dbReference type="NCBI Taxonomy" id="1088"/>
    <lineage>
        <taxon>Bacteria</taxon>
        <taxon>Pseudomonadati</taxon>
        <taxon>Pseudomonadota</taxon>
        <taxon>Alphaproteobacteria</taxon>
        <taxon>Rhodospirillales</taxon>
        <taxon>Rhodovibrionaceae</taxon>
        <taxon>Rhodovibrio</taxon>
    </lineage>
</organism>